<keyword evidence="2" id="KW-1133">Transmembrane helix</keyword>
<proteinExistence type="predicted"/>
<comment type="caution">
    <text evidence="3">The sequence shown here is derived from an EMBL/GenBank/DDBJ whole genome shotgun (WGS) entry which is preliminary data.</text>
</comment>
<evidence type="ECO:0000256" key="1">
    <source>
        <dbReference type="SAM" id="MobiDB-lite"/>
    </source>
</evidence>
<dbReference type="EMBL" id="MEWA01000049">
    <property type="protein sequence ID" value="OGC68315.1"/>
    <property type="molecule type" value="Genomic_DNA"/>
</dbReference>
<organism evidence="3 4">
    <name type="scientific">candidate division WWE3 bacterium RIFOXYC1_FULL_39_7</name>
    <dbReference type="NCBI Taxonomy" id="1802643"/>
    <lineage>
        <taxon>Bacteria</taxon>
        <taxon>Katanobacteria</taxon>
    </lineage>
</organism>
<feature type="transmembrane region" description="Helical" evidence="2">
    <location>
        <begin position="55"/>
        <end position="73"/>
    </location>
</feature>
<evidence type="ECO:0000313" key="4">
    <source>
        <dbReference type="Proteomes" id="UP000179113"/>
    </source>
</evidence>
<dbReference type="AlphaFoldDB" id="A0A1F4WFT9"/>
<sequence length="318" mass="35217">MVATINAELRLVPVSSSLGVGTFGQIEPTKQKELVETQVNANNTIIREIPVIGKWLSILATPFLLLFDIFFSIGENIGQMVKKGLNIDFVGLFVQGFQKAIDFFNPDKGTTGTTGTTSAISGELSLDQPSLAFQEREQILKRDAQDLKDFDKNILKTDEFLSNLNKNSIENISVVKKLNQVKEDELTITKKFVGELIDVVGVIQEKKYKLGTASAERRAELEAQGYRSRGSEGGLSGRMASVEDVKDRIRDYGTGGRVLNEYYSASKRKSMELGLIGNPEYKDFRKRDGSATQINASRKEEKSARQATAFSGRRSTRG</sequence>
<name>A0A1F4WFT9_UNCKA</name>
<protein>
    <submittedName>
        <fullName evidence="3">Uncharacterized protein</fullName>
    </submittedName>
</protein>
<dbReference type="Proteomes" id="UP000179113">
    <property type="component" value="Unassembled WGS sequence"/>
</dbReference>
<keyword evidence="2" id="KW-0472">Membrane</keyword>
<evidence type="ECO:0000256" key="2">
    <source>
        <dbReference type="SAM" id="Phobius"/>
    </source>
</evidence>
<evidence type="ECO:0000313" key="3">
    <source>
        <dbReference type="EMBL" id="OGC68315.1"/>
    </source>
</evidence>
<reference evidence="3 4" key="1">
    <citation type="journal article" date="2016" name="Nat. Commun.">
        <title>Thousands of microbial genomes shed light on interconnected biogeochemical processes in an aquifer system.</title>
        <authorList>
            <person name="Anantharaman K."/>
            <person name="Brown C.T."/>
            <person name="Hug L.A."/>
            <person name="Sharon I."/>
            <person name="Castelle C.J."/>
            <person name="Probst A.J."/>
            <person name="Thomas B.C."/>
            <person name="Singh A."/>
            <person name="Wilkins M.J."/>
            <person name="Karaoz U."/>
            <person name="Brodie E.L."/>
            <person name="Williams K.H."/>
            <person name="Hubbard S.S."/>
            <person name="Banfield J.F."/>
        </authorList>
    </citation>
    <scope>NUCLEOTIDE SEQUENCE [LARGE SCALE GENOMIC DNA]</scope>
</reference>
<feature type="region of interest" description="Disordered" evidence="1">
    <location>
        <begin position="280"/>
        <end position="318"/>
    </location>
</feature>
<accession>A0A1F4WFT9</accession>
<gene>
    <name evidence="3" type="ORF">A2415_04500</name>
</gene>
<feature type="compositionally biased region" description="Basic and acidic residues" evidence="1">
    <location>
        <begin position="280"/>
        <end position="289"/>
    </location>
</feature>
<keyword evidence="2" id="KW-0812">Transmembrane</keyword>